<evidence type="ECO:0000256" key="1">
    <source>
        <dbReference type="ARBA" id="ARBA00022729"/>
    </source>
</evidence>
<keyword evidence="3" id="KW-1133">Transmembrane helix</keyword>
<dbReference type="Gene3D" id="3.30.430.20">
    <property type="entry name" value="Gnk2 domain, C-X8-C-X2-C motif"/>
    <property type="match status" value="2"/>
</dbReference>
<dbReference type="PANTHER" id="PTHR32099">
    <property type="entry name" value="CYSTEINE-RICH REPEAT SECRETORY PROTEIN"/>
    <property type="match status" value="1"/>
</dbReference>
<feature type="transmembrane region" description="Helical" evidence="3">
    <location>
        <begin position="276"/>
        <end position="295"/>
    </location>
</feature>
<dbReference type="PANTHER" id="PTHR32099:SF51">
    <property type="entry name" value="CYSTEINE-RICH RECEPTOR-LIKE PROTEIN KINASE 25 ISOFORM X1"/>
    <property type="match status" value="1"/>
</dbReference>
<evidence type="ECO:0000313" key="6">
    <source>
        <dbReference type="EMBL" id="KAK9683854.1"/>
    </source>
</evidence>
<feature type="signal peptide" evidence="4">
    <location>
        <begin position="1"/>
        <end position="20"/>
    </location>
</feature>
<evidence type="ECO:0000256" key="2">
    <source>
        <dbReference type="ARBA" id="ARBA00022737"/>
    </source>
</evidence>
<dbReference type="PROSITE" id="PS51473">
    <property type="entry name" value="GNK2"/>
    <property type="match status" value="2"/>
</dbReference>
<dbReference type="AlphaFoldDB" id="A0AAW1I5S8"/>
<name>A0AAW1I5S8_SAPOF</name>
<dbReference type="CDD" id="cd23509">
    <property type="entry name" value="Gnk2-like"/>
    <property type="match status" value="2"/>
</dbReference>
<accession>A0AAW1I5S8</accession>
<reference evidence="6" key="1">
    <citation type="submission" date="2024-03" db="EMBL/GenBank/DDBJ databases">
        <title>WGS assembly of Saponaria officinalis var. Norfolk2.</title>
        <authorList>
            <person name="Jenkins J."/>
            <person name="Shu S."/>
            <person name="Grimwood J."/>
            <person name="Barry K."/>
            <person name="Goodstein D."/>
            <person name="Schmutz J."/>
            <person name="Leebens-Mack J."/>
            <person name="Osbourn A."/>
        </authorList>
    </citation>
    <scope>NUCLEOTIDE SEQUENCE [LARGE SCALE GENOMIC DNA]</scope>
    <source>
        <strain evidence="6">JIC</strain>
    </source>
</reference>
<comment type="caution">
    <text evidence="6">The sequence shown here is derived from an EMBL/GenBank/DDBJ whole genome shotgun (WGS) entry which is preliminary data.</text>
</comment>
<dbReference type="Proteomes" id="UP001443914">
    <property type="component" value="Unassembled WGS sequence"/>
</dbReference>
<feature type="domain" description="Gnk2-homologous" evidence="5">
    <location>
        <begin position="24"/>
        <end position="128"/>
    </location>
</feature>
<evidence type="ECO:0000313" key="7">
    <source>
        <dbReference type="Proteomes" id="UP001443914"/>
    </source>
</evidence>
<protein>
    <recommendedName>
        <fullName evidence="5">Gnk2-homologous domain-containing protein</fullName>
    </recommendedName>
</protein>
<feature type="domain" description="Gnk2-homologous" evidence="5">
    <location>
        <begin position="134"/>
        <end position="243"/>
    </location>
</feature>
<keyword evidence="1 4" id="KW-0732">Signal</keyword>
<evidence type="ECO:0000259" key="5">
    <source>
        <dbReference type="PROSITE" id="PS51473"/>
    </source>
</evidence>
<feature type="chain" id="PRO_5043418732" description="Gnk2-homologous domain-containing protein" evidence="4">
    <location>
        <begin position="21"/>
        <end position="302"/>
    </location>
</feature>
<dbReference type="InterPro" id="IPR002902">
    <property type="entry name" value="GNK2"/>
</dbReference>
<keyword evidence="3" id="KW-0472">Membrane</keyword>
<keyword evidence="7" id="KW-1185">Reference proteome</keyword>
<keyword evidence="3" id="KW-0812">Transmembrane</keyword>
<proteinExistence type="predicted"/>
<sequence>MKIIINLVIIFTIIIVPTSGSIAPEFWNATYSAGNFTEDSPYNASLFSAFSDLVSMAASKTFANVTVGLSESSRVYALFSCQHDLPLHVCQSCVENATSDILGLFYPNPKEAIIIYEECMLRYANRMIFSTMELEPYDNDCNIIKYYSHTTEIKTAVKQGFETLIDQATNSTDYFAVGGVKNVVMDYDLYFLVQCTPDITKEECNTCLLHALNSTVASCGSDGRLSGHTMGPSCIMRYDYNPFFYSEVISLADMGPPTTTSPPLKYDKHDRSKDTLGLIFSIFIIIVLVILIFAIKNRVCCR</sequence>
<organism evidence="6 7">
    <name type="scientific">Saponaria officinalis</name>
    <name type="common">Common soapwort</name>
    <name type="synonym">Lychnis saponaria</name>
    <dbReference type="NCBI Taxonomy" id="3572"/>
    <lineage>
        <taxon>Eukaryota</taxon>
        <taxon>Viridiplantae</taxon>
        <taxon>Streptophyta</taxon>
        <taxon>Embryophyta</taxon>
        <taxon>Tracheophyta</taxon>
        <taxon>Spermatophyta</taxon>
        <taxon>Magnoliopsida</taxon>
        <taxon>eudicotyledons</taxon>
        <taxon>Gunneridae</taxon>
        <taxon>Pentapetalae</taxon>
        <taxon>Caryophyllales</taxon>
        <taxon>Caryophyllaceae</taxon>
        <taxon>Caryophylleae</taxon>
        <taxon>Saponaria</taxon>
    </lineage>
</organism>
<evidence type="ECO:0000256" key="3">
    <source>
        <dbReference type="SAM" id="Phobius"/>
    </source>
</evidence>
<dbReference type="InterPro" id="IPR038408">
    <property type="entry name" value="GNK2_sf"/>
</dbReference>
<dbReference type="Pfam" id="PF01657">
    <property type="entry name" value="Stress-antifung"/>
    <property type="match status" value="2"/>
</dbReference>
<evidence type="ECO:0000256" key="4">
    <source>
        <dbReference type="SAM" id="SignalP"/>
    </source>
</evidence>
<gene>
    <name evidence="6" type="ORF">RND81_10G169300</name>
</gene>
<keyword evidence="2" id="KW-0677">Repeat</keyword>
<dbReference type="EMBL" id="JBDFQZ010000010">
    <property type="protein sequence ID" value="KAK9683854.1"/>
    <property type="molecule type" value="Genomic_DNA"/>
</dbReference>